<evidence type="ECO:0000313" key="2">
    <source>
        <dbReference type="Proteomes" id="UP000613030"/>
    </source>
</evidence>
<dbReference type="Pfam" id="PF13618">
    <property type="entry name" value="Gluconate_2-dh3"/>
    <property type="match status" value="1"/>
</dbReference>
<organism evidence="1 2">
    <name type="scientific">Chryseolinea lacunae</name>
    <dbReference type="NCBI Taxonomy" id="2801331"/>
    <lineage>
        <taxon>Bacteria</taxon>
        <taxon>Pseudomonadati</taxon>
        <taxon>Bacteroidota</taxon>
        <taxon>Cytophagia</taxon>
        <taxon>Cytophagales</taxon>
        <taxon>Fulvivirgaceae</taxon>
        <taxon>Chryseolinea</taxon>
    </lineage>
</organism>
<protein>
    <submittedName>
        <fullName evidence="1">Gluconate 2-dehydrogenase subunit 3 family protein</fullName>
    </submittedName>
</protein>
<dbReference type="RefSeq" id="WP_202015272.1">
    <property type="nucleotide sequence ID" value="NZ_JAERRB010000014.1"/>
</dbReference>
<gene>
    <name evidence="1" type="ORF">JI741_27855</name>
</gene>
<dbReference type="Proteomes" id="UP000613030">
    <property type="component" value="Unassembled WGS sequence"/>
</dbReference>
<sequence length="187" mass="20407">MNRREALATTARLLGGTIVGSNVFLNGCKSTPEKIASFSEHDIAFLDAVGEVIIPTTPRSPGAKAARIGEFMNVMVTDCYDEHEQKIFFDGITTLKALAQQKHDTDFVSLSGDDQRALLNAVNKEAKAYANTKLHNDPEHYFTLIKQLTTLGYFTSEPGATTARTYVAVPGRFEGCIPFSDGKAWAT</sequence>
<evidence type="ECO:0000313" key="1">
    <source>
        <dbReference type="EMBL" id="MBL0745076.1"/>
    </source>
</evidence>
<reference evidence="1 2" key="1">
    <citation type="submission" date="2021-01" db="EMBL/GenBank/DDBJ databases">
        <title>Chryseolinea sp. Jin1 Genome sequencing and assembly.</title>
        <authorList>
            <person name="Kim I."/>
        </authorList>
    </citation>
    <scope>NUCLEOTIDE SEQUENCE [LARGE SCALE GENOMIC DNA]</scope>
    <source>
        <strain evidence="1 2">Jin1</strain>
    </source>
</reference>
<accession>A0ABS1L049</accession>
<keyword evidence="2" id="KW-1185">Reference proteome</keyword>
<name>A0ABS1L049_9BACT</name>
<dbReference type="EMBL" id="JAERRB010000014">
    <property type="protein sequence ID" value="MBL0745076.1"/>
    <property type="molecule type" value="Genomic_DNA"/>
</dbReference>
<proteinExistence type="predicted"/>
<comment type="caution">
    <text evidence="1">The sequence shown here is derived from an EMBL/GenBank/DDBJ whole genome shotgun (WGS) entry which is preliminary data.</text>
</comment>
<dbReference type="InterPro" id="IPR027056">
    <property type="entry name" value="Gluconate_2DH_su3"/>
</dbReference>